<dbReference type="InterPro" id="IPR013783">
    <property type="entry name" value="Ig-like_fold"/>
</dbReference>
<dbReference type="SUPFAM" id="SSF49313">
    <property type="entry name" value="Cadherin-like"/>
    <property type="match status" value="8"/>
</dbReference>
<dbReference type="InterPro" id="IPR050708">
    <property type="entry name" value="T6SS_VgrG/RHS"/>
</dbReference>
<feature type="domain" description="Dystroglycan-type cadherin-like" evidence="2">
    <location>
        <begin position="1321"/>
        <end position="1411"/>
    </location>
</feature>
<dbReference type="InterPro" id="IPR006530">
    <property type="entry name" value="YD"/>
</dbReference>
<accession>A0ABR8GY86</accession>
<name>A0ABR8GY86_9CYAN</name>
<evidence type="ECO:0000256" key="1">
    <source>
        <dbReference type="ARBA" id="ARBA00022737"/>
    </source>
</evidence>
<sequence length="3178" mass="350020">MVATPTSPTSLTVGSTYTTSIGVMGEQDMYTFTGSVGQRMFFDSQAGIDTLGVKIYSPSGAVIYNRKTTQEQEPFTLYEAGTYRVVFDGEGRSTGNYSFRLLDLAFSTNLTLNTNTSSSLYPASQAQLYKFTGTKGQHLYFDLFGEWNTNNGTGWAVYGPGNQLVASNFNKQSGSSDLEVKLPGDGTYTLMIGGKSNATTTESFQFRVTTPQTLTLGSTVPGSINAAGKQDIYTFNGTPGQRLFFDGLTGNSNIAAKLYSPNGVEIITLSTLADSNQPLLLKDSGNYRLVISGNNNTTGSYNFRLVDLETVPTLILNTPVIGRLDPGAEVDFYQFYAHVGQKFNFDLTAPQWTNANWVLYGPSNAAIATPTSTSPDFEVTAEKAGTYVLAVRGSSSTLVDYNFKVVPSQVSVNPTPTFSGNKFVVMPGTGEKGNLDLDGTSTYRVRLDVRDGRGGKAEQNFKIRVRPEPGNNSPVIVSDPITVAYTSSYYTYDVKALDSDNDSLKYSLVSAPQSMTIDANTGIISWNTPVVGQRDVTVRVQDTRGGVDTQTFRLNVSDGIAPGKITGKVYVGNELPPTETVYFQNFESDTSLLTEWSNVKRDVTPTGRKFLGQYGGPNDGTENQGTSLTLNNLQTHDTVTVSFDLYIINSWDGFGYGGYQPDLWKLSVDGNPTPILYTAFGNYWNQVYPNQIKPGEEPIIGETKTGASEVDTLGYYPSAVYNLSYTFAHSAELLKLNFSGEGTTSFYDSESWGIDNVKVTMGRNLKPLAGTVVYADQNGNRQRDPEELFTRTDNQGNYSLTLDPGNYTIAQETRQGWTQTFPNGSYTHNITVGSNLLAKDINFANIIGLAENVPPDFLSTPPIDVMVGRPFVYEPVVTDLNGDALTYDLVVKPDGMVVDSATGIVVWKPTANQVGEQDVLLRVRDSNGGVDLQSFKLKVSPLNNAPVFTSGFVSVNRAFVGQTYQYKFTTQDADGDSISYSLAPTTSGAFIDKNTGLFTWTPQAGTEGSNTFTITISDGRGGKNNLPFGINVLPSTATPANSSPTITSQPRKSIALGQTYLYAVQANDLDNDPLTYTLENSPTGMTIDSKGIISWSPKFNQLGAIPVTVKVGDGRGGFTPQTFNIDVVSTTVRSNSAPSITSVPNLITNLDREYQYNITGIDSDGDLLLWSLDKKPEGMVIDANTGALRWKPRADQIGEHTVAVQLTDAYGAFVGQEFTLTVTGVNQTPQIVSTPVTSSALNQQYTYTVVATDPENDAIAYSLGRRPVGMTIDAQGKIQWTPTQIGSQTVEVIANDTQGATSTQTYTLTVGATAINNAPLITSTPVSVAALGSTYKYQVVAKDSDAGDTLTYQLLSPSPVPTGMSINATTGLLTWTNPVAGNYQVVVGAVDKGGLAAAQRFTLTARANNAPVINSNPVTTTTPGSAYSYDVVAVDPDSDRLTYTLDQVSLNKGMTIDALGRLRWTPTTSNVGTHNIVLTVSDGNGGTKQQPYNLVVAGDTVAPKVSLIATYDTVNLGESVTFQARATDNVKVAGLQLLINNSPVVIDANGLATFTPTVAGTINARAIATDTAGNVGQSTFNVVVVDTNDVSAPIVNFNLVGVTDGFVTAPSKIKATITDDGQLDYYRLLVAPVNGGEFKEVWRNDNPTVVNNALLDAKYQFDPSLLQNDSYILRLEVADNGGHISYSEQVVDVAGELKLGNFRLSFTDLTVPVTGIPITLTRTYDTLTSNTTDDFGYGWRMEFRDTDLRTSLRTPSEEDQLIGYQSAFKDGTKVYITLPGGQRQAFTFKPTIDPQFRLLANLGGSNEIDSDPYVYRPAFVGDKGVTSTLTVKDARILHKAGTSEYVGLNGGVPYNPADVNFGSVYVLTTKEGVVYEIDASTGDLLTVTDTNGNKLTYTDDAITSSTGQKITFERDASGRIKSVKDPMGELIRYEYDEFGDLVSVTDREKNTTRITYNTTRKHYLDKIIDPLGRTGVRNEYGSDGRLKEIIDVNGKAVEMSYDPNNSRQTILDQLGHATVYEYDSRGNILTEIDAEGQITKRKYDDNNYVLEETVISDRSGLNGFTTKYTYDSQGNQLTQEDALGNITRYTYGDKSRLLTETDALGRTTTNVYSTSGNLRSTTDALSHTNNYTYDLRGQLRSVKDANGKVTAFDYDDNGNVISVTDALSNVTNYTYNANGDKLTETRQMTLTNGQVRELLTTWTYDDNGRMKTMTDAENHTTTYEYDKLGHQTAVIDALQHRTEYKYDDKGQLIATIYADNTPDNPNDNPREISRYDEAGRTIATIDKAGRETRFVYDKIGRLRYTVLPDNTLDNPNLSPELWDNPKTETVYYDDGLVKAQIDERGNRTEVRYDADGRQTEIIYADNTPNTLDDNPRTTYKYDQVGQQLSQTDALNHTTTYKYDDLGRLTKTEFNDKTYTTSEYDNLGRRIAMTDQNSKRTEYRYDDLGRLTGVKNALQDWTEYGYNEVGNLIWMEDANDHRTSYEYDRVGRRTATILPLDQRSDTVYDAVGNLKTYTDFNRNITTYNYDPMNWMTSKQFQDGSKVSYAYTQVGLQNIVTFIDVSGQTTATYDYDYDVRDRLTKRTDPDGRKIEYTYDVASNRTSVTTASGTVNYTFDVRNRLDQVIENSVVTADYDYDAVNNLVRTTFANGTQEIRSYDDLNRLKYLENHKGDTILSSYSYTLDKVGNRTKVVEHNGRSVDYTYDDLYRLTQEKITDAINGNRLYGYTYDKVGNRKTKTEMVNDATTVTDYVYDANDRLLDETVNQQIVANYTYDNNGNTLTKTKNGITTEYTWDYENRLIAARVKDAGGVVQEQMQYRYNDRGIRVAATVDGIETRYLIDEIQPYAQVLEEYSPNGAVLKEYVYGNDLIAQEKANDRTFYHVDGLGSTRILTDAQGSVVTTYNYDAFGKLLNSTGGVENKYLFAGEQYDQNLGDYYLRQRYYDTNSGRFTRRDTYEGRLSEPMTLHKYFYGNLNPVNFIDPSGLSFTASEQALAFSIETRLAVTAYVIVTKSYHPEQLRGFGEDERPRTILDGLLTWRNTWAPETLGGFSKDSQPTVSNHTGHSSHDINDLISYLFTASSKIPDVWISPQGTQATIPNKIAKQIGMDRNDLGDAIEDMKISSGLPGNFNVGVYYGSGKNVQTIDGDSVSLEKGDILQMQNGELVEVLGNALNEWGNK</sequence>
<dbReference type="SUPFAM" id="SSF117074">
    <property type="entry name" value="Hypothetical protein PA1324"/>
    <property type="match status" value="1"/>
</dbReference>
<dbReference type="SMART" id="SM00736">
    <property type="entry name" value="CADG"/>
    <property type="match status" value="4"/>
</dbReference>
<dbReference type="Gene3D" id="2.60.120.380">
    <property type="match status" value="4"/>
</dbReference>
<dbReference type="Pfam" id="PF05345">
    <property type="entry name" value="He_PIG"/>
    <property type="match status" value="8"/>
</dbReference>
<dbReference type="EMBL" id="JACJTA010000079">
    <property type="protein sequence ID" value="MBD2607981.1"/>
    <property type="molecule type" value="Genomic_DNA"/>
</dbReference>
<feature type="domain" description="Dystroglycan-type cadherin-like" evidence="2">
    <location>
        <begin position="1236"/>
        <end position="1319"/>
    </location>
</feature>
<gene>
    <name evidence="3" type="ORF">H6G81_26560</name>
</gene>
<evidence type="ECO:0000313" key="3">
    <source>
        <dbReference type="EMBL" id="MBD2607981.1"/>
    </source>
</evidence>
<dbReference type="Gene3D" id="2.180.10.10">
    <property type="entry name" value="RHS repeat-associated core"/>
    <property type="match status" value="5"/>
</dbReference>
<comment type="caution">
    <text evidence="3">The sequence shown here is derived from an EMBL/GenBank/DDBJ whole genome shotgun (WGS) entry which is preliminary data.</text>
</comment>
<feature type="domain" description="Dystroglycan-type cadherin-like" evidence="2">
    <location>
        <begin position="1413"/>
        <end position="1503"/>
    </location>
</feature>
<dbReference type="NCBIfam" id="TIGR03696">
    <property type="entry name" value="Rhs_assc_core"/>
    <property type="match status" value="1"/>
</dbReference>
<dbReference type="PANTHER" id="PTHR32305">
    <property type="match status" value="1"/>
</dbReference>
<feature type="domain" description="Dystroglycan-type cadherin-like" evidence="2">
    <location>
        <begin position="948"/>
        <end position="1039"/>
    </location>
</feature>
<dbReference type="NCBIfam" id="TIGR01643">
    <property type="entry name" value="YD_repeat_2x"/>
    <property type="match status" value="12"/>
</dbReference>
<keyword evidence="1" id="KW-0677">Repeat</keyword>
<reference evidence="3 4" key="1">
    <citation type="journal article" date="2020" name="ISME J.">
        <title>Comparative genomics reveals insights into cyanobacterial evolution and habitat adaptation.</title>
        <authorList>
            <person name="Chen M.Y."/>
            <person name="Teng W.K."/>
            <person name="Zhao L."/>
            <person name="Hu C.X."/>
            <person name="Zhou Y.K."/>
            <person name="Han B.P."/>
            <person name="Song L.R."/>
            <person name="Shu W.S."/>
        </authorList>
    </citation>
    <scope>NUCLEOTIDE SEQUENCE [LARGE SCALE GENOMIC DNA]</scope>
    <source>
        <strain evidence="3 4">FACHB-248</strain>
    </source>
</reference>
<dbReference type="InterPro" id="IPR056823">
    <property type="entry name" value="TEN-like_YD-shell"/>
</dbReference>
<dbReference type="PANTHER" id="PTHR32305:SF17">
    <property type="entry name" value="TRNA NUCLEASE WAPA"/>
    <property type="match status" value="1"/>
</dbReference>
<dbReference type="Pfam" id="PF25023">
    <property type="entry name" value="TEN_YD-shell"/>
    <property type="match status" value="3"/>
</dbReference>
<evidence type="ECO:0000313" key="4">
    <source>
        <dbReference type="Proteomes" id="UP000660380"/>
    </source>
</evidence>
<protein>
    <recommendedName>
        <fullName evidence="2">Dystroglycan-type cadherin-like domain-containing protein</fullName>
    </recommendedName>
</protein>
<dbReference type="InterPro" id="IPR015919">
    <property type="entry name" value="Cadherin-like_sf"/>
</dbReference>
<evidence type="ECO:0000259" key="2">
    <source>
        <dbReference type="SMART" id="SM00736"/>
    </source>
</evidence>
<dbReference type="Proteomes" id="UP000660380">
    <property type="component" value="Unassembled WGS sequence"/>
</dbReference>
<organism evidence="3 4">
    <name type="scientific">Scytonema hofmannii FACHB-248</name>
    <dbReference type="NCBI Taxonomy" id="1842502"/>
    <lineage>
        <taxon>Bacteria</taxon>
        <taxon>Bacillati</taxon>
        <taxon>Cyanobacteriota</taxon>
        <taxon>Cyanophyceae</taxon>
        <taxon>Nostocales</taxon>
        <taxon>Scytonemataceae</taxon>
        <taxon>Scytonema</taxon>
    </lineage>
</organism>
<dbReference type="SUPFAM" id="SSF89260">
    <property type="entry name" value="Collagen-binding domain"/>
    <property type="match status" value="1"/>
</dbReference>
<dbReference type="Gene3D" id="2.60.40.10">
    <property type="entry name" value="Immunoglobulins"/>
    <property type="match status" value="9"/>
</dbReference>
<dbReference type="Pfam" id="PF05593">
    <property type="entry name" value="RHS_repeat"/>
    <property type="match status" value="3"/>
</dbReference>
<dbReference type="InterPro" id="IPR006644">
    <property type="entry name" value="Cadg"/>
</dbReference>
<dbReference type="InterPro" id="IPR031325">
    <property type="entry name" value="RHS_repeat"/>
</dbReference>
<proteinExistence type="predicted"/>
<keyword evidence="4" id="KW-1185">Reference proteome</keyword>
<dbReference type="InterPro" id="IPR022385">
    <property type="entry name" value="Rhs_assc_core"/>
</dbReference>